<dbReference type="InterPro" id="IPR050416">
    <property type="entry name" value="FAD-linked_Oxidoreductase"/>
</dbReference>
<protein>
    <submittedName>
        <fullName evidence="7">Cytokinin dehydrogenase 11</fullName>
    </submittedName>
</protein>
<evidence type="ECO:0000256" key="5">
    <source>
        <dbReference type="ARBA" id="ARBA00023002"/>
    </source>
</evidence>
<dbReference type="InterPro" id="IPR006094">
    <property type="entry name" value="Oxid_FAD_bind_N"/>
</dbReference>
<evidence type="ECO:0000256" key="4">
    <source>
        <dbReference type="ARBA" id="ARBA00022827"/>
    </source>
</evidence>
<gene>
    <name evidence="7" type="ORF">PENSUB_6205</name>
</gene>
<evidence type="ECO:0000313" key="8">
    <source>
        <dbReference type="Proteomes" id="UP000186955"/>
    </source>
</evidence>
<keyword evidence="4" id="KW-0274">FAD</keyword>
<dbReference type="InterPro" id="IPR016166">
    <property type="entry name" value="FAD-bd_PCMH"/>
</dbReference>
<dbReference type="InterPro" id="IPR016169">
    <property type="entry name" value="FAD-bd_PCMH_sub2"/>
</dbReference>
<keyword evidence="8" id="KW-1185">Reference proteome</keyword>
<dbReference type="Pfam" id="PF01565">
    <property type="entry name" value="FAD_binding_4"/>
    <property type="match status" value="1"/>
</dbReference>
<reference evidence="7 8" key="1">
    <citation type="submission" date="2016-10" db="EMBL/GenBank/DDBJ databases">
        <title>Genome sequence of the ascomycete fungus Penicillium subrubescens.</title>
        <authorList>
            <person name="De Vries R.P."/>
            <person name="Peng M."/>
            <person name="Dilokpimol A."/>
            <person name="Hilden K."/>
            <person name="Makela M.R."/>
            <person name="Grigoriev I."/>
            <person name="Riley R."/>
            <person name="Granchi Z."/>
        </authorList>
    </citation>
    <scope>NUCLEOTIDE SEQUENCE [LARGE SCALE GENOMIC DNA]</scope>
    <source>
        <strain evidence="7 8">CBS 132785</strain>
    </source>
</reference>
<dbReference type="Gene3D" id="3.30.465.10">
    <property type="match status" value="1"/>
</dbReference>
<dbReference type="Gene3D" id="3.40.462.20">
    <property type="match status" value="1"/>
</dbReference>
<evidence type="ECO:0000256" key="3">
    <source>
        <dbReference type="ARBA" id="ARBA00022630"/>
    </source>
</evidence>
<evidence type="ECO:0000313" key="7">
    <source>
        <dbReference type="EMBL" id="OKP06709.1"/>
    </source>
</evidence>
<dbReference type="PROSITE" id="PS00862">
    <property type="entry name" value="OX2_COVAL_FAD"/>
    <property type="match status" value="1"/>
</dbReference>
<sequence>MASPLPNSVSKGSLAYDELRRRFFNGRVPDVHPAEIVSPTTTGEVVAAVKYARQRGLKIGVRSGGHLFFCNSLLERGLLIDTSSLNQNIQYDAATEIAAVSPGHRVEAVINYLRRINRFFPAGHSRTVALGGFLLAGGQGWFMRGWGYTADRWVAQLEIVTSDGEIVIANKTQNADLFWAAPGSGQGFFGVITRIWIKTIPARKLYDMTIIVDSTEIFRPLLKYVIETSKKVPKYGVDLFFATFYADKDDPNGGHESKAKRVFFLINEIMFADSIEEAGVLASPWDTLPDEFKKHTVATIPLAERTWEELWAAQESLQPQGNGERWNVDSILVDPNASDDDVIDAITPALFDLPTRLSSGTFCPIDYYPDERNQALSLPQKAYVSTMLCWKDAKHDGVVDKWLLDAYTKADKVSSGLYVADFNVKHRKPKVSCRRPWLMCANRTDMSQVMTDSALKKWLLIREKWDPSEMFIGHRGFASTLDMPNAHQKISVSHRSKLS</sequence>
<organism evidence="7 8">
    <name type="scientific">Penicillium subrubescens</name>
    <dbReference type="NCBI Taxonomy" id="1316194"/>
    <lineage>
        <taxon>Eukaryota</taxon>
        <taxon>Fungi</taxon>
        <taxon>Dikarya</taxon>
        <taxon>Ascomycota</taxon>
        <taxon>Pezizomycotina</taxon>
        <taxon>Eurotiomycetes</taxon>
        <taxon>Eurotiomycetidae</taxon>
        <taxon>Eurotiales</taxon>
        <taxon>Aspergillaceae</taxon>
        <taxon>Penicillium</taxon>
    </lineage>
</organism>
<accession>A0A1Q5U2L2</accession>
<evidence type="ECO:0000259" key="6">
    <source>
        <dbReference type="PROSITE" id="PS51387"/>
    </source>
</evidence>
<comment type="cofactor">
    <cofactor evidence="1">
        <name>FAD</name>
        <dbReference type="ChEBI" id="CHEBI:57692"/>
    </cofactor>
</comment>
<keyword evidence="5" id="KW-0560">Oxidoreductase</keyword>
<dbReference type="AlphaFoldDB" id="A0A1Q5U2L2"/>
<dbReference type="GO" id="GO:0071949">
    <property type="term" value="F:FAD binding"/>
    <property type="evidence" value="ECO:0007669"/>
    <property type="project" value="InterPro"/>
</dbReference>
<dbReference type="PROSITE" id="PS51387">
    <property type="entry name" value="FAD_PCMH"/>
    <property type="match status" value="1"/>
</dbReference>
<comment type="caution">
    <text evidence="7">The sequence shown here is derived from an EMBL/GenBank/DDBJ whole genome shotgun (WGS) entry which is preliminary data.</text>
</comment>
<dbReference type="EMBL" id="MNBE01000589">
    <property type="protein sequence ID" value="OKP06709.1"/>
    <property type="molecule type" value="Genomic_DNA"/>
</dbReference>
<dbReference type="PANTHER" id="PTHR42973:SF39">
    <property type="entry name" value="FAD-BINDING PCMH-TYPE DOMAIN-CONTAINING PROTEIN"/>
    <property type="match status" value="1"/>
</dbReference>
<dbReference type="InterPro" id="IPR006093">
    <property type="entry name" value="Oxy_OxRdtase_FAD_BS"/>
</dbReference>
<evidence type="ECO:0000256" key="1">
    <source>
        <dbReference type="ARBA" id="ARBA00001974"/>
    </source>
</evidence>
<name>A0A1Q5U2L2_9EURO</name>
<keyword evidence="3" id="KW-0285">Flavoprotein</keyword>
<dbReference type="STRING" id="1316194.A0A1Q5U2L2"/>
<proteinExistence type="inferred from homology"/>
<feature type="domain" description="FAD-binding PCMH-type" evidence="6">
    <location>
        <begin position="29"/>
        <end position="202"/>
    </location>
</feature>
<dbReference type="InterPro" id="IPR016167">
    <property type="entry name" value="FAD-bd_PCMH_sub1"/>
</dbReference>
<dbReference type="PANTHER" id="PTHR42973">
    <property type="entry name" value="BINDING OXIDOREDUCTASE, PUTATIVE (AFU_ORTHOLOGUE AFUA_1G17690)-RELATED"/>
    <property type="match status" value="1"/>
</dbReference>
<evidence type="ECO:0000256" key="2">
    <source>
        <dbReference type="ARBA" id="ARBA00005466"/>
    </source>
</evidence>
<dbReference type="Proteomes" id="UP000186955">
    <property type="component" value="Unassembled WGS sequence"/>
</dbReference>
<comment type="similarity">
    <text evidence="2">Belongs to the oxygen-dependent FAD-linked oxidoreductase family.</text>
</comment>
<dbReference type="Gene3D" id="3.30.43.10">
    <property type="entry name" value="Uridine Diphospho-n-acetylenolpyruvylglucosamine Reductase, domain 2"/>
    <property type="match status" value="1"/>
</dbReference>
<dbReference type="SUPFAM" id="SSF56176">
    <property type="entry name" value="FAD-binding/transporter-associated domain-like"/>
    <property type="match status" value="1"/>
</dbReference>
<dbReference type="GO" id="GO:0016491">
    <property type="term" value="F:oxidoreductase activity"/>
    <property type="evidence" value="ECO:0007669"/>
    <property type="project" value="UniProtKB-KW"/>
</dbReference>
<dbReference type="InterPro" id="IPR036318">
    <property type="entry name" value="FAD-bd_PCMH-like_sf"/>
</dbReference>